<reference evidence="1" key="1">
    <citation type="submission" date="2017-07" db="EMBL/GenBank/DDBJ databases">
        <title>Taro Niue Genome Assembly and Annotation.</title>
        <authorList>
            <person name="Atibalentja N."/>
            <person name="Keating K."/>
            <person name="Fields C.J."/>
        </authorList>
    </citation>
    <scope>NUCLEOTIDE SEQUENCE</scope>
    <source>
        <strain evidence="1">Niue_2</strain>
        <tissue evidence="1">Leaf</tissue>
    </source>
</reference>
<comment type="caution">
    <text evidence="1">The sequence shown here is derived from an EMBL/GenBank/DDBJ whole genome shotgun (WGS) entry which is preliminary data.</text>
</comment>
<dbReference type="Proteomes" id="UP000652761">
    <property type="component" value="Unassembled WGS sequence"/>
</dbReference>
<sequence length="95" mass="10418">MRRDYSRKTEPVGDWWSLLSFCCKAHPFLSQVVTVAWDPRPREPVEGVLRATSVLELAAQQADFGAEGKMVVRLLSSGRARAGRTRRGGSGGPCS</sequence>
<organism evidence="1 2">
    <name type="scientific">Colocasia esculenta</name>
    <name type="common">Wild taro</name>
    <name type="synonym">Arum esculentum</name>
    <dbReference type="NCBI Taxonomy" id="4460"/>
    <lineage>
        <taxon>Eukaryota</taxon>
        <taxon>Viridiplantae</taxon>
        <taxon>Streptophyta</taxon>
        <taxon>Embryophyta</taxon>
        <taxon>Tracheophyta</taxon>
        <taxon>Spermatophyta</taxon>
        <taxon>Magnoliopsida</taxon>
        <taxon>Liliopsida</taxon>
        <taxon>Araceae</taxon>
        <taxon>Aroideae</taxon>
        <taxon>Colocasieae</taxon>
        <taxon>Colocasia</taxon>
    </lineage>
</organism>
<keyword evidence="2" id="KW-1185">Reference proteome</keyword>
<name>A0A843WA80_COLES</name>
<protein>
    <submittedName>
        <fullName evidence="1">Uncharacterized protein</fullName>
    </submittedName>
</protein>
<evidence type="ECO:0000313" key="1">
    <source>
        <dbReference type="EMBL" id="MQM04307.1"/>
    </source>
</evidence>
<dbReference type="EMBL" id="NMUH01003192">
    <property type="protein sequence ID" value="MQM04307.1"/>
    <property type="molecule type" value="Genomic_DNA"/>
</dbReference>
<evidence type="ECO:0000313" key="2">
    <source>
        <dbReference type="Proteomes" id="UP000652761"/>
    </source>
</evidence>
<dbReference type="AlphaFoldDB" id="A0A843WA80"/>
<gene>
    <name evidence="1" type="ORF">Taro_037104</name>
</gene>
<proteinExistence type="predicted"/>
<accession>A0A843WA80</accession>